<dbReference type="InParanoid" id="M4BG38"/>
<keyword evidence="4" id="KW-1185">Reference proteome</keyword>
<evidence type="ECO:0000256" key="1">
    <source>
        <dbReference type="SAM" id="MobiDB-lite"/>
    </source>
</evidence>
<name>M4BG38_HYAAE</name>
<reference evidence="4" key="1">
    <citation type="journal article" date="2010" name="Science">
        <title>Signatures of adaptation to obligate biotrophy in the Hyaloperonospora arabidopsidis genome.</title>
        <authorList>
            <person name="Baxter L."/>
            <person name="Tripathy S."/>
            <person name="Ishaque N."/>
            <person name="Boot N."/>
            <person name="Cabral A."/>
            <person name="Kemen E."/>
            <person name="Thines M."/>
            <person name="Ah-Fong A."/>
            <person name="Anderson R."/>
            <person name="Badejoko W."/>
            <person name="Bittner-Eddy P."/>
            <person name="Boore J.L."/>
            <person name="Chibucos M.C."/>
            <person name="Coates M."/>
            <person name="Dehal P."/>
            <person name="Delehaunty K."/>
            <person name="Dong S."/>
            <person name="Downton P."/>
            <person name="Dumas B."/>
            <person name="Fabro G."/>
            <person name="Fronick C."/>
            <person name="Fuerstenberg S.I."/>
            <person name="Fulton L."/>
            <person name="Gaulin E."/>
            <person name="Govers F."/>
            <person name="Hughes L."/>
            <person name="Humphray S."/>
            <person name="Jiang R.H."/>
            <person name="Judelson H."/>
            <person name="Kamoun S."/>
            <person name="Kyung K."/>
            <person name="Meijer H."/>
            <person name="Minx P."/>
            <person name="Morris P."/>
            <person name="Nelson J."/>
            <person name="Phuntumart V."/>
            <person name="Qutob D."/>
            <person name="Rehmany A."/>
            <person name="Rougon-Cardoso A."/>
            <person name="Ryden P."/>
            <person name="Torto-Alalibo T."/>
            <person name="Studholme D."/>
            <person name="Wang Y."/>
            <person name="Win J."/>
            <person name="Wood J."/>
            <person name="Clifton S.W."/>
            <person name="Rogers J."/>
            <person name="Van den Ackerveken G."/>
            <person name="Jones J.D."/>
            <person name="McDowell J.M."/>
            <person name="Beynon J."/>
            <person name="Tyler B.M."/>
        </authorList>
    </citation>
    <scope>NUCLEOTIDE SEQUENCE [LARGE SCALE GENOMIC DNA]</scope>
    <source>
        <strain evidence="4">Emoy2</strain>
    </source>
</reference>
<dbReference type="EMBL" id="AB922237">
    <property type="protein sequence ID" value="BAP68812.1"/>
    <property type="molecule type" value="mRNA"/>
</dbReference>
<dbReference type="EMBL" id="JH598226">
    <property type="status" value="NOT_ANNOTATED_CDS"/>
    <property type="molecule type" value="Genomic_DNA"/>
</dbReference>
<organism evidence="3 4">
    <name type="scientific">Hyaloperonospora arabidopsidis (strain Emoy2)</name>
    <name type="common">Downy mildew agent</name>
    <name type="synonym">Peronospora arabidopsidis</name>
    <dbReference type="NCBI Taxonomy" id="559515"/>
    <lineage>
        <taxon>Eukaryota</taxon>
        <taxon>Sar</taxon>
        <taxon>Stramenopiles</taxon>
        <taxon>Oomycota</taxon>
        <taxon>Peronosporomycetes</taxon>
        <taxon>Peronosporales</taxon>
        <taxon>Peronosporaceae</taxon>
        <taxon>Hyaloperonospora</taxon>
    </lineage>
</organism>
<dbReference type="AlphaFoldDB" id="M4BG38"/>
<evidence type="ECO:0000313" key="3">
    <source>
        <dbReference type="EnsemblProtists" id="HpaP805259"/>
    </source>
</evidence>
<dbReference type="VEuPathDB" id="FungiDB:HpaG805259"/>
<sequence>MRPKTGATEATSKKPGGFARATPRRGLPSRVPSSVKTPAAVEDSSARESETRDDKILAAPAGVMERLAVLESSQRVRDEDERMMGAVESGMFTSELGANMHGLTMTIDALGAPEENPAAPLTLQRAPDLGVSCIASLEPPGARLPPPHYTPMHKAPPPQQAAPLQAYERPGLNGYEMPTVSQCKINIRKFDGTELYKGHGSSFCDWDALSCVQ</sequence>
<dbReference type="HOGENOM" id="CLU_081129_0_0_1"/>
<reference evidence="3" key="3">
    <citation type="submission" date="2015-06" db="UniProtKB">
        <authorList>
            <consortium name="EnsemblProtists"/>
        </authorList>
    </citation>
    <scope>IDENTIFICATION</scope>
    <source>
        <strain evidence="3">Emoy2</strain>
    </source>
</reference>
<dbReference type="Proteomes" id="UP000011713">
    <property type="component" value="Unassembled WGS sequence"/>
</dbReference>
<reference evidence="2" key="2">
    <citation type="journal article" date="2014" name="PLoS Pathog.">
        <title>Expression profiling during arabidopsis/downy mildew interaction reveals a highly-expressed effector that attenuates responses to salicylic acid.</title>
        <authorList>
            <person name="Asai S."/>
            <person name="Rallapalli G."/>
            <person name="Piquerez S.J.M."/>
            <person name="Caillaud M.C."/>
            <person name="Furzer O.J."/>
            <person name="Ishaque N."/>
            <person name="Wirthmueller L."/>
            <person name="Fabro G."/>
            <person name="Shirasu K."/>
            <person name="Jones J.D.G."/>
        </authorList>
    </citation>
    <scope>NUCLEOTIDE SEQUENCE</scope>
    <source>
        <strain evidence="2">Emoy2</strain>
    </source>
</reference>
<feature type="compositionally biased region" description="Basic and acidic residues" evidence="1">
    <location>
        <begin position="44"/>
        <end position="56"/>
    </location>
</feature>
<evidence type="ECO:0000313" key="4">
    <source>
        <dbReference type="Proteomes" id="UP000011713"/>
    </source>
</evidence>
<evidence type="ECO:0000313" key="2">
    <source>
        <dbReference type="EMBL" id="BAP68812.1"/>
    </source>
</evidence>
<protein>
    <submittedName>
        <fullName evidence="2">RxLR effector candidate protein</fullName>
    </submittedName>
</protein>
<proteinExistence type="evidence at transcript level"/>
<dbReference type="EnsemblProtists" id="HpaT805259">
    <property type="protein sequence ID" value="HpaP805259"/>
    <property type="gene ID" value="HpaG805259"/>
</dbReference>
<gene>
    <name evidence="2" type="primary">HaRxL87g</name>
</gene>
<accession>M4BG38</accession>
<feature type="region of interest" description="Disordered" evidence="1">
    <location>
        <begin position="1"/>
        <end position="57"/>
    </location>
</feature>